<accession>A0A1Z3HR91</accession>
<dbReference type="GO" id="GO:0005886">
    <property type="term" value="C:plasma membrane"/>
    <property type="evidence" value="ECO:0007669"/>
    <property type="project" value="UniProtKB-SubCell"/>
</dbReference>
<feature type="transmembrane region" description="Helical" evidence="9">
    <location>
        <begin position="207"/>
        <end position="228"/>
    </location>
</feature>
<keyword evidence="12" id="KW-1185">Reference proteome</keyword>
<evidence type="ECO:0000256" key="3">
    <source>
        <dbReference type="ARBA" id="ARBA00022475"/>
    </source>
</evidence>
<dbReference type="Proteomes" id="UP000191901">
    <property type="component" value="Chromosome"/>
</dbReference>
<evidence type="ECO:0000313" key="12">
    <source>
        <dbReference type="Proteomes" id="UP000191901"/>
    </source>
</evidence>
<dbReference type="InterPro" id="IPR002898">
    <property type="entry name" value="MotA_ExbB_proton_chnl"/>
</dbReference>
<feature type="transmembrane region" description="Helical" evidence="9">
    <location>
        <begin position="158"/>
        <end position="182"/>
    </location>
</feature>
<dbReference type="GO" id="GO:0017038">
    <property type="term" value="P:protein import"/>
    <property type="evidence" value="ECO:0007669"/>
    <property type="project" value="TreeGrafter"/>
</dbReference>
<keyword evidence="6 9" id="KW-1133">Transmembrane helix</keyword>
<feature type="transmembrane region" description="Helical" evidence="9">
    <location>
        <begin position="63"/>
        <end position="86"/>
    </location>
</feature>
<keyword evidence="5 8" id="KW-0653">Protein transport</keyword>
<evidence type="ECO:0000259" key="10">
    <source>
        <dbReference type="Pfam" id="PF01618"/>
    </source>
</evidence>
<sequence>MTGMAWMWMNAGSIYPSACQELLPIVSLTRWPESGSIHLKAIFNSDCEWLKIMGSIFAAGGVVMWPLLVFSVVAIALIIERLVFWVRLNRRQRRVMQDILRTYRQAPMDVYPKLRQNINLPVARIFLEALEIEGASPKQFHLALASAMQAELPHLRRFSTLFATIISVSPLLGLLGTILGLIRSFDAIQLGDIAENAGAVTGGISEALVSTAAGLIVAIGTLLFANLFRGLYKRQVALIQEYGGQLEILYETHYERRSQLEEGAYVSS</sequence>
<gene>
    <name evidence="11" type="ORF">XM38_036150</name>
</gene>
<organism evidence="11 12">
    <name type="scientific">Halomicronema hongdechloris C2206</name>
    <dbReference type="NCBI Taxonomy" id="1641165"/>
    <lineage>
        <taxon>Bacteria</taxon>
        <taxon>Bacillati</taxon>
        <taxon>Cyanobacteriota</taxon>
        <taxon>Cyanophyceae</taxon>
        <taxon>Nodosilineales</taxon>
        <taxon>Nodosilineaceae</taxon>
        <taxon>Halomicronema</taxon>
    </lineage>
</organism>
<dbReference type="Pfam" id="PF01618">
    <property type="entry name" value="MotA_ExbB"/>
    <property type="match status" value="1"/>
</dbReference>
<comment type="subcellular location">
    <subcellularLocation>
        <location evidence="1">Cell membrane</location>
        <topology evidence="1">Multi-pass membrane protein</topology>
    </subcellularLocation>
    <subcellularLocation>
        <location evidence="8">Membrane</location>
        <topology evidence="8">Multi-pass membrane protein</topology>
    </subcellularLocation>
</comment>
<evidence type="ECO:0000256" key="2">
    <source>
        <dbReference type="ARBA" id="ARBA00022448"/>
    </source>
</evidence>
<evidence type="ECO:0000256" key="1">
    <source>
        <dbReference type="ARBA" id="ARBA00004651"/>
    </source>
</evidence>
<dbReference type="EMBL" id="CP021983">
    <property type="protein sequence ID" value="ASC72657.1"/>
    <property type="molecule type" value="Genomic_DNA"/>
</dbReference>
<proteinExistence type="inferred from homology"/>
<reference evidence="11 12" key="1">
    <citation type="journal article" date="2016" name="Biochim. Biophys. Acta">
        <title>Characterization of red-shifted phycobilisomes isolated from the chlorophyll f-containing cyanobacterium Halomicronema hongdechloris.</title>
        <authorList>
            <person name="Li Y."/>
            <person name="Lin Y."/>
            <person name="Garvey C.J."/>
            <person name="Birch D."/>
            <person name="Corkery R.W."/>
            <person name="Loughlin P.C."/>
            <person name="Scheer H."/>
            <person name="Willows R.D."/>
            <person name="Chen M."/>
        </authorList>
    </citation>
    <scope>NUCLEOTIDE SEQUENCE [LARGE SCALE GENOMIC DNA]</scope>
    <source>
        <strain evidence="11 12">C2206</strain>
    </source>
</reference>
<dbReference type="PANTHER" id="PTHR30625">
    <property type="entry name" value="PROTEIN TOLQ"/>
    <property type="match status" value="1"/>
</dbReference>
<name>A0A1Z3HR91_9CYAN</name>
<evidence type="ECO:0000256" key="4">
    <source>
        <dbReference type="ARBA" id="ARBA00022692"/>
    </source>
</evidence>
<evidence type="ECO:0000256" key="7">
    <source>
        <dbReference type="ARBA" id="ARBA00023136"/>
    </source>
</evidence>
<keyword evidence="4 9" id="KW-0812">Transmembrane</keyword>
<keyword evidence="2 8" id="KW-0813">Transport</keyword>
<dbReference type="InterPro" id="IPR050790">
    <property type="entry name" value="ExbB/TolQ_transport"/>
</dbReference>
<evidence type="ECO:0000256" key="5">
    <source>
        <dbReference type="ARBA" id="ARBA00022927"/>
    </source>
</evidence>
<evidence type="ECO:0000313" key="11">
    <source>
        <dbReference type="EMBL" id="ASC72657.1"/>
    </source>
</evidence>
<keyword evidence="7 9" id="KW-0472">Membrane</keyword>
<dbReference type="STRING" id="1641165.XM38_16435"/>
<comment type="similarity">
    <text evidence="8">Belongs to the exbB/tolQ family.</text>
</comment>
<evidence type="ECO:0000256" key="8">
    <source>
        <dbReference type="RuleBase" id="RU004057"/>
    </source>
</evidence>
<evidence type="ECO:0000256" key="6">
    <source>
        <dbReference type="ARBA" id="ARBA00022989"/>
    </source>
</evidence>
<protein>
    <submittedName>
        <fullName evidence="11">Biopolymer transport protein ExbB-like 3</fullName>
    </submittedName>
</protein>
<dbReference type="KEGG" id="hhg:XM38_036150"/>
<evidence type="ECO:0000256" key="9">
    <source>
        <dbReference type="SAM" id="Phobius"/>
    </source>
</evidence>
<dbReference type="PANTHER" id="PTHR30625:SF15">
    <property type="entry name" value="BIOPOLYMER TRANSPORT PROTEIN EXBB"/>
    <property type="match status" value="1"/>
</dbReference>
<feature type="domain" description="MotA/TolQ/ExbB proton channel" evidence="10">
    <location>
        <begin position="119"/>
        <end position="240"/>
    </location>
</feature>
<dbReference type="AlphaFoldDB" id="A0A1Z3HR91"/>
<keyword evidence="3" id="KW-1003">Cell membrane</keyword>